<evidence type="ECO:0000259" key="9">
    <source>
        <dbReference type="PROSITE" id="PS50262"/>
    </source>
</evidence>
<dbReference type="PANTHER" id="PTHR24243:SF233">
    <property type="entry name" value="THYROTROPIN-RELEASING HORMONE RECEPTOR"/>
    <property type="match status" value="1"/>
</dbReference>
<feature type="transmembrane region" description="Helical" evidence="8">
    <location>
        <begin position="59"/>
        <end position="79"/>
    </location>
</feature>
<dbReference type="InterPro" id="IPR000276">
    <property type="entry name" value="GPCR_Rhodpsn"/>
</dbReference>
<name>A0A8S2TSW0_9BILA</name>
<evidence type="ECO:0000313" key="12">
    <source>
        <dbReference type="Proteomes" id="UP000682733"/>
    </source>
</evidence>
<evidence type="ECO:0000256" key="5">
    <source>
        <dbReference type="ARBA" id="ARBA00023136"/>
    </source>
</evidence>
<dbReference type="InterPro" id="IPR017452">
    <property type="entry name" value="GPCR_Rhodpsn_7TM"/>
</dbReference>
<dbReference type="Gene3D" id="1.20.1070.10">
    <property type="entry name" value="Rhodopsin 7-helix transmembrane proteins"/>
    <property type="match status" value="1"/>
</dbReference>
<evidence type="ECO:0000256" key="1">
    <source>
        <dbReference type="ARBA" id="ARBA00004141"/>
    </source>
</evidence>
<gene>
    <name evidence="10" type="ORF">OVA965_LOCUS37308</name>
    <name evidence="11" type="ORF">TMI583_LOCUS38379</name>
</gene>
<evidence type="ECO:0000256" key="7">
    <source>
        <dbReference type="ARBA" id="ARBA00023224"/>
    </source>
</evidence>
<evidence type="ECO:0000313" key="10">
    <source>
        <dbReference type="EMBL" id="CAF1509446.1"/>
    </source>
</evidence>
<feature type="transmembrane region" description="Helical" evidence="8">
    <location>
        <begin position="194"/>
        <end position="216"/>
    </location>
</feature>
<proteinExistence type="predicted"/>
<dbReference type="AlphaFoldDB" id="A0A8S2TSW0"/>
<keyword evidence="7" id="KW-0807">Transducer</keyword>
<evidence type="ECO:0000256" key="4">
    <source>
        <dbReference type="ARBA" id="ARBA00023040"/>
    </source>
</evidence>
<feature type="transmembrane region" description="Helical" evidence="8">
    <location>
        <begin position="91"/>
        <end position="120"/>
    </location>
</feature>
<dbReference type="Proteomes" id="UP000682733">
    <property type="component" value="Unassembled WGS sequence"/>
</dbReference>
<accession>A0A8S2TSW0</accession>
<keyword evidence="5 8" id="KW-0472">Membrane</keyword>
<dbReference type="PROSITE" id="PS50262">
    <property type="entry name" value="G_PROTEIN_RECEP_F1_2"/>
    <property type="match status" value="1"/>
</dbReference>
<evidence type="ECO:0000256" key="3">
    <source>
        <dbReference type="ARBA" id="ARBA00022989"/>
    </source>
</evidence>
<sequence length="269" mass="31003">MDPSSTNLIWCKLRTYIGQCASLTSLTCLVIASIDRYCSTSRNARKREFSKISVAKCNIIIIVLFWLLTSLPVPIIYQIQNNVCSPQSPGYIIYGIYVLNLLFYGFLPVMLMIIFGLLTVKNLQTLRHRIVPLQQHQQRPTFKQHMDEQLTSMLLLQILICILSSVPSAIQRLYANITSTVLKESLRQAWENLASQIVRLLFHLNYSSSFYVYYVSSSIFRKKIKRLILYKRLIDRISNTDGRIHQQQHSIAPTINANANQQQPQAFTN</sequence>
<feature type="transmembrane region" description="Helical" evidence="8">
    <location>
        <begin position="16"/>
        <end position="38"/>
    </location>
</feature>
<dbReference type="EMBL" id="CAJNOK010035009">
    <property type="protein sequence ID" value="CAF1509446.1"/>
    <property type="molecule type" value="Genomic_DNA"/>
</dbReference>
<feature type="domain" description="G-protein coupled receptors family 1 profile" evidence="9">
    <location>
        <begin position="1"/>
        <end position="213"/>
    </location>
</feature>
<dbReference type="GO" id="GO:0005886">
    <property type="term" value="C:plasma membrane"/>
    <property type="evidence" value="ECO:0007669"/>
    <property type="project" value="TreeGrafter"/>
</dbReference>
<comment type="caution">
    <text evidence="11">The sequence shown here is derived from an EMBL/GenBank/DDBJ whole genome shotgun (WGS) entry which is preliminary data.</text>
</comment>
<comment type="subcellular location">
    <subcellularLocation>
        <location evidence="1">Membrane</location>
        <topology evidence="1">Multi-pass membrane protein</topology>
    </subcellularLocation>
</comment>
<dbReference type="PANTHER" id="PTHR24243">
    <property type="entry name" value="G-PROTEIN COUPLED RECEPTOR"/>
    <property type="match status" value="1"/>
</dbReference>
<evidence type="ECO:0000256" key="2">
    <source>
        <dbReference type="ARBA" id="ARBA00022692"/>
    </source>
</evidence>
<keyword evidence="3 8" id="KW-1133">Transmembrane helix</keyword>
<dbReference type="SUPFAM" id="SSF81321">
    <property type="entry name" value="Family A G protein-coupled receptor-like"/>
    <property type="match status" value="1"/>
</dbReference>
<evidence type="ECO:0000313" key="11">
    <source>
        <dbReference type="EMBL" id="CAF4297421.1"/>
    </source>
</evidence>
<keyword evidence="4" id="KW-0297">G-protein coupled receptor</keyword>
<dbReference type="Proteomes" id="UP000677228">
    <property type="component" value="Unassembled WGS sequence"/>
</dbReference>
<reference evidence="11" key="1">
    <citation type="submission" date="2021-02" db="EMBL/GenBank/DDBJ databases">
        <authorList>
            <person name="Nowell W R."/>
        </authorList>
    </citation>
    <scope>NUCLEOTIDE SEQUENCE</scope>
</reference>
<dbReference type="Pfam" id="PF00001">
    <property type="entry name" value="7tm_1"/>
    <property type="match status" value="1"/>
</dbReference>
<evidence type="ECO:0000256" key="6">
    <source>
        <dbReference type="ARBA" id="ARBA00023170"/>
    </source>
</evidence>
<feature type="transmembrane region" description="Helical" evidence="8">
    <location>
        <begin position="153"/>
        <end position="174"/>
    </location>
</feature>
<evidence type="ECO:0000256" key="8">
    <source>
        <dbReference type="SAM" id="Phobius"/>
    </source>
</evidence>
<protein>
    <recommendedName>
        <fullName evidence="9">G-protein coupled receptors family 1 profile domain-containing protein</fullName>
    </recommendedName>
</protein>
<dbReference type="EMBL" id="CAJOBA010057077">
    <property type="protein sequence ID" value="CAF4297421.1"/>
    <property type="molecule type" value="Genomic_DNA"/>
</dbReference>
<dbReference type="GO" id="GO:0004930">
    <property type="term" value="F:G protein-coupled receptor activity"/>
    <property type="evidence" value="ECO:0007669"/>
    <property type="project" value="UniProtKB-KW"/>
</dbReference>
<keyword evidence="2 8" id="KW-0812">Transmembrane</keyword>
<organism evidence="11 12">
    <name type="scientific">Didymodactylos carnosus</name>
    <dbReference type="NCBI Taxonomy" id="1234261"/>
    <lineage>
        <taxon>Eukaryota</taxon>
        <taxon>Metazoa</taxon>
        <taxon>Spiralia</taxon>
        <taxon>Gnathifera</taxon>
        <taxon>Rotifera</taxon>
        <taxon>Eurotatoria</taxon>
        <taxon>Bdelloidea</taxon>
        <taxon>Philodinida</taxon>
        <taxon>Philodinidae</taxon>
        <taxon>Didymodactylos</taxon>
    </lineage>
</organism>
<keyword evidence="6" id="KW-0675">Receptor</keyword>